<organism evidence="7">
    <name type="scientific">Hymenolepis diminuta</name>
    <name type="common">Rat tapeworm</name>
    <dbReference type="NCBI Taxonomy" id="6216"/>
    <lineage>
        <taxon>Eukaryota</taxon>
        <taxon>Metazoa</taxon>
        <taxon>Spiralia</taxon>
        <taxon>Lophotrochozoa</taxon>
        <taxon>Platyhelminthes</taxon>
        <taxon>Cestoda</taxon>
        <taxon>Eucestoda</taxon>
        <taxon>Cyclophyllidea</taxon>
        <taxon>Hymenolepididae</taxon>
        <taxon>Hymenolepis</taxon>
    </lineage>
</organism>
<dbReference type="SUPFAM" id="SSF46585">
    <property type="entry name" value="HR1 repeat"/>
    <property type="match status" value="1"/>
</dbReference>
<feature type="domain" description="REM-1" evidence="4">
    <location>
        <begin position="87"/>
        <end position="169"/>
    </location>
</feature>
<accession>A0A158QEU7</accession>
<dbReference type="AlphaFoldDB" id="A0A158QEU7"/>
<reference evidence="5 6" key="2">
    <citation type="submission" date="2018-11" db="EMBL/GenBank/DDBJ databases">
        <authorList>
            <consortium name="Pathogen Informatics"/>
        </authorList>
    </citation>
    <scope>NUCLEOTIDE SEQUENCE [LARGE SCALE GENOMIC DNA]</scope>
</reference>
<evidence type="ECO:0000313" key="5">
    <source>
        <dbReference type="EMBL" id="VDL60251.1"/>
    </source>
</evidence>
<evidence type="ECO:0000313" key="7">
    <source>
        <dbReference type="WBParaSite" id="HDID_0000793501-mRNA-1"/>
    </source>
</evidence>
<evidence type="ECO:0000256" key="3">
    <source>
        <dbReference type="SAM" id="MobiDB-lite"/>
    </source>
</evidence>
<dbReference type="InterPro" id="IPR011072">
    <property type="entry name" value="HR1_rho-bd"/>
</dbReference>
<dbReference type="OrthoDB" id="63267at2759"/>
<protein>
    <submittedName>
        <fullName evidence="7">REM-1 domain-containing protein</fullName>
    </submittedName>
</protein>
<dbReference type="Proteomes" id="UP000274504">
    <property type="component" value="Unassembled WGS sequence"/>
</dbReference>
<dbReference type="STRING" id="6216.A0A158QEU7"/>
<evidence type="ECO:0000313" key="6">
    <source>
        <dbReference type="Proteomes" id="UP000274504"/>
    </source>
</evidence>
<dbReference type="PROSITE" id="PS51860">
    <property type="entry name" value="REM_1"/>
    <property type="match status" value="1"/>
</dbReference>
<sequence>MDYTAYVRSLSSQYGLKESSIKDTIQQLQDKLNQDKIKLQQLFKEKLIAPKSSKKYSAYIKQLNEQIKDLSEDIGELDTCLLILRHKLPKEILRTMRDDAASNAQMINSIQKALDIEIRVRNGAERLCQTYKDGPKEYLEMAKKQLDGAESKIGFLRNQLARLKHASQSDESGPLSPCAEGSVCVSPTLSDTGVLNSAYTGGVIPPQTWQQQVADMKYRLRIERAVYEGAGKVLNAFIGPQKSAEKSTKLKAYLRVREYFQELYLLQLSMQNLVSVPPAMGNHENDPELAAAFAEAINDPEIHQLLEHPDNRLEGTSLPHGEGFGVRKHSISLMATPAITAVTGLLEVRCIGCEGLLETFPGEILNMGSSPSPKKRPLRSGNWWTRF</sequence>
<feature type="coiled-coil region" evidence="2">
    <location>
        <begin position="139"/>
        <end position="166"/>
    </location>
</feature>
<dbReference type="SMART" id="SM00742">
    <property type="entry name" value="Hr1"/>
    <property type="match status" value="2"/>
</dbReference>
<keyword evidence="1 2" id="KW-0175">Coiled coil</keyword>
<evidence type="ECO:0000259" key="4">
    <source>
        <dbReference type="PROSITE" id="PS51860"/>
    </source>
</evidence>
<evidence type="ECO:0000256" key="1">
    <source>
        <dbReference type="PROSITE-ProRule" id="PRU01207"/>
    </source>
</evidence>
<dbReference type="Pfam" id="PF02185">
    <property type="entry name" value="HR1"/>
    <property type="match status" value="1"/>
</dbReference>
<dbReference type="EMBL" id="UYSG01011000">
    <property type="protein sequence ID" value="VDL60251.1"/>
    <property type="molecule type" value="Genomic_DNA"/>
</dbReference>
<name>A0A158QEU7_HYMDI</name>
<proteinExistence type="predicted"/>
<feature type="region of interest" description="Disordered" evidence="3">
    <location>
        <begin position="368"/>
        <end position="387"/>
    </location>
</feature>
<dbReference type="InterPro" id="IPR036274">
    <property type="entry name" value="HR1_rpt_sf"/>
</dbReference>
<dbReference type="WBParaSite" id="HDID_0000793501-mRNA-1">
    <property type="protein sequence ID" value="HDID_0000793501-mRNA-1"/>
    <property type="gene ID" value="HDID_0000793501"/>
</dbReference>
<dbReference type="Gene3D" id="1.10.287.160">
    <property type="entry name" value="HR1 repeat"/>
    <property type="match status" value="1"/>
</dbReference>
<evidence type="ECO:0000256" key="2">
    <source>
        <dbReference type="SAM" id="Coils"/>
    </source>
</evidence>
<feature type="coiled-coil region" evidence="2">
    <location>
        <begin position="25"/>
        <end position="80"/>
    </location>
</feature>
<gene>
    <name evidence="5" type="ORF">HDID_LOCUS7933</name>
</gene>
<reference evidence="7" key="1">
    <citation type="submission" date="2016-04" db="UniProtKB">
        <authorList>
            <consortium name="WormBaseParasite"/>
        </authorList>
    </citation>
    <scope>IDENTIFICATION</scope>
</reference>
<dbReference type="GO" id="GO:0007165">
    <property type="term" value="P:signal transduction"/>
    <property type="evidence" value="ECO:0007669"/>
    <property type="project" value="InterPro"/>
</dbReference>